<dbReference type="Gene3D" id="3.40.50.720">
    <property type="entry name" value="NAD(P)-binding Rossmann-like Domain"/>
    <property type="match status" value="1"/>
</dbReference>
<dbReference type="RefSeq" id="WP_141636732.1">
    <property type="nucleotide sequence ID" value="NZ_VIGB01000003.1"/>
</dbReference>
<name>A0A540WB92_9ACTN</name>
<reference evidence="2 3" key="1">
    <citation type="submission" date="2019-06" db="EMBL/GenBank/DDBJ databases">
        <title>Description of Kitasatospora acidophila sp. nov. isolated from pine grove soil, and reclassification of Streptomyces novaecaesareae to Kitasatospora novaeceasareae comb. nov.</title>
        <authorList>
            <person name="Kim M.J."/>
        </authorList>
    </citation>
    <scope>NUCLEOTIDE SEQUENCE [LARGE SCALE GENOMIC DNA]</scope>
    <source>
        <strain evidence="2 3">MMS16-CNU292</strain>
    </source>
</reference>
<dbReference type="SUPFAM" id="SSF51735">
    <property type="entry name" value="NAD(P)-binding Rossmann-fold domains"/>
    <property type="match status" value="1"/>
</dbReference>
<organism evidence="2 3">
    <name type="scientific">Kitasatospora acidiphila</name>
    <dbReference type="NCBI Taxonomy" id="2567942"/>
    <lineage>
        <taxon>Bacteria</taxon>
        <taxon>Bacillati</taxon>
        <taxon>Actinomycetota</taxon>
        <taxon>Actinomycetes</taxon>
        <taxon>Kitasatosporales</taxon>
        <taxon>Streptomycetaceae</taxon>
        <taxon>Kitasatospora</taxon>
    </lineage>
</organism>
<protein>
    <submittedName>
        <fullName evidence="2">NAD-dependent epimerase/dehydratase family protein</fullName>
    </submittedName>
</protein>
<comment type="caution">
    <text evidence="2">The sequence shown here is derived from an EMBL/GenBank/DDBJ whole genome shotgun (WGS) entry which is preliminary data.</text>
</comment>
<dbReference type="Pfam" id="PF01370">
    <property type="entry name" value="Epimerase"/>
    <property type="match status" value="1"/>
</dbReference>
<keyword evidence="3" id="KW-1185">Reference proteome</keyword>
<gene>
    <name evidence="2" type="ORF">E6W39_33920</name>
</gene>
<evidence type="ECO:0000259" key="1">
    <source>
        <dbReference type="Pfam" id="PF01370"/>
    </source>
</evidence>
<sequence length="314" mass="32801">MRVLVIGGTGFLGHHVVAELASRGHAVSVLSRTPSPDPGRLTGDVDRLTEGEWAELLDGHQGVVFATGADDRSTPRRPAAAHFHAHNVAPVRRLLAAARRVGVERAVLHGSYFTAFHRRRPELRLAARHPYIRSRVAQAAQARAAAGPELPVAVLEIPFVFGATPGRRPLVAPLVPWLRSGAPLAAPPGGTAVTTVGTVARATADALESGSGADLPIADGNLTWRQLLVELAAAAGRPTPPTVLRLPPAALGAALRGVGVVHQLTGREGGLAPEHLAALLTRELFLEPTGDGDLAAALRETVRASLKNASPRKP</sequence>
<dbReference type="GO" id="GO:0004029">
    <property type="term" value="F:aldehyde dehydrogenase (NAD+) activity"/>
    <property type="evidence" value="ECO:0007669"/>
    <property type="project" value="TreeGrafter"/>
</dbReference>
<evidence type="ECO:0000313" key="3">
    <source>
        <dbReference type="Proteomes" id="UP000319103"/>
    </source>
</evidence>
<accession>A0A540WB92</accession>
<dbReference type="InterPro" id="IPR001509">
    <property type="entry name" value="Epimerase_deHydtase"/>
</dbReference>
<dbReference type="PANTHER" id="PTHR48079:SF6">
    <property type="entry name" value="NAD(P)-BINDING DOMAIN-CONTAINING PROTEIN-RELATED"/>
    <property type="match status" value="1"/>
</dbReference>
<dbReference type="EMBL" id="VIGB01000003">
    <property type="protein sequence ID" value="TQF06299.1"/>
    <property type="molecule type" value="Genomic_DNA"/>
</dbReference>
<feature type="domain" description="NAD-dependent epimerase/dehydratase" evidence="1">
    <location>
        <begin position="3"/>
        <end position="167"/>
    </location>
</feature>
<dbReference type="GO" id="GO:0005737">
    <property type="term" value="C:cytoplasm"/>
    <property type="evidence" value="ECO:0007669"/>
    <property type="project" value="TreeGrafter"/>
</dbReference>
<dbReference type="Proteomes" id="UP000319103">
    <property type="component" value="Unassembled WGS sequence"/>
</dbReference>
<dbReference type="InterPro" id="IPR036291">
    <property type="entry name" value="NAD(P)-bd_dom_sf"/>
</dbReference>
<proteinExistence type="predicted"/>
<evidence type="ECO:0000313" key="2">
    <source>
        <dbReference type="EMBL" id="TQF06299.1"/>
    </source>
</evidence>
<dbReference type="InterPro" id="IPR051783">
    <property type="entry name" value="NAD(P)-dependent_oxidoreduct"/>
</dbReference>
<dbReference type="PANTHER" id="PTHR48079">
    <property type="entry name" value="PROTEIN YEEZ"/>
    <property type="match status" value="1"/>
</dbReference>
<dbReference type="AlphaFoldDB" id="A0A540WB92"/>
<dbReference type="OrthoDB" id="9801773at2"/>